<reference evidence="1 2" key="1">
    <citation type="submission" date="2016-11" db="EMBL/GenBank/DDBJ databases">
        <title>The macronuclear genome of Stentor coeruleus: a giant cell with tiny introns.</title>
        <authorList>
            <person name="Slabodnick M."/>
            <person name="Ruby J.G."/>
            <person name="Reiff S.B."/>
            <person name="Swart E.C."/>
            <person name="Gosai S."/>
            <person name="Prabakaran S."/>
            <person name="Witkowska E."/>
            <person name="Larue G.E."/>
            <person name="Fisher S."/>
            <person name="Freeman R.M."/>
            <person name="Gunawardena J."/>
            <person name="Chu W."/>
            <person name="Stover N.A."/>
            <person name="Gregory B.D."/>
            <person name="Nowacki M."/>
            <person name="Derisi J."/>
            <person name="Roy S.W."/>
            <person name="Marshall W.F."/>
            <person name="Sood P."/>
        </authorList>
    </citation>
    <scope>NUCLEOTIDE SEQUENCE [LARGE SCALE GENOMIC DNA]</scope>
    <source>
        <strain evidence="1">WM001</strain>
    </source>
</reference>
<sequence>MVEENGSLSDMASELLQSNLKLQQNSYKDWLKEDIHLRSKYVLIQSFRKDEAALDNWKCRIFREEGDYDFYCYIHGLWNGLPNITSEDGFNILNKLIMAPCLINTRSLAVDIKIRVKLSFHSSFYIIPRVNGEMNFNTPIIKVLKDANLRGLFVVFANINPITHKFNFIKQNQIPENVGSNETCKELEISFIDNGDDKVFINVSNFGKVQSIKTVNIFCPGFVPELNDWQIYFAGAGDSIFLKSVSIQYRDRIAHTPQVKRSAECVCCTF</sequence>
<gene>
    <name evidence="1" type="ORF">SteCoe_33142</name>
</gene>
<protein>
    <submittedName>
        <fullName evidence="1">Uncharacterized protein</fullName>
    </submittedName>
</protein>
<proteinExistence type="predicted"/>
<accession>A0A1R2AXI6</accession>
<organism evidence="1 2">
    <name type="scientific">Stentor coeruleus</name>
    <dbReference type="NCBI Taxonomy" id="5963"/>
    <lineage>
        <taxon>Eukaryota</taxon>
        <taxon>Sar</taxon>
        <taxon>Alveolata</taxon>
        <taxon>Ciliophora</taxon>
        <taxon>Postciliodesmatophora</taxon>
        <taxon>Heterotrichea</taxon>
        <taxon>Heterotrichida</taxon>
        <taxon>Stentoridae</taxon>
        <taxon>Stentor</taxon>
    </lineage>
</organism>
<dbReference type="AlphaFoldDB" id="A0A1R2AXI6"/>
<dbReference type="Proteomes" id="UP000187209">
    <property type="component" value="Unassembled WGS sequence"/>
</dbReference>
<name>A0A1R2AXI6_9CILI</name>
<evidence type="ECO:0000313" key="1">
    <source>
        <dbReference type="EMBL" id="OMJ69202.1"/>
    </source>
</evidence>
<dbReference type="EMBL" id="MPUH01001228">
    <property type="protein sequence ID" value="OMJ69202.1"/>
    <property type="molecule type" value="Genomic_DNA"/>
</dbReference>
<evidence type="ECO:0000313" key="2">
    <source>
        <dbReference type="Proteomes" id="UP000187209"/>
    </source>
</evidence>
<comment type="caution">
    <text evidence="1">The sequence shown here is derived from an EMBL/GenBank/DDBJ whole genome shotgun (WGS) entry which is preliminary data.</text>
</comment>
<keyword evidence="2" id="KW-1185">Reference proteome</keyword>